<dbReference type="InterPro" id="IPR038084">
    <property type="entry name" value="PduO/GlcC-like_sf"/>
</dbReference>
<evidence type="ECO:0000313" key="1">
    <source>
        <dbReference type="EMBL" id="ADI21934.1"/>
    </source>
</evidence>
<protein>
    <submittedName>
        <fullName evidence="1">Uncharacterized protein</fullName>
    </submittedName>
</protein>
<dbReference type="SUPFAM" id="SSF143744">
    <property type="entry name" value="GlcG-like"/>
    <property type="match status" value="1"/>
</dbReference>
<accession>E7C3B0</accession>
<dbReference type="AlphaFoldDB" id="E7C3B0"/>
<name>E7C3B0_9BACT</name>
<sequence>MPFATSQRLTNKGAKTMMDAAIKEAESIGIAATIAIVDRWKGICYCLERMDGGPFPIPYILPQPKP</sequence>
<organism evidence="1">
    <name type="scientific">uncultured nuHF2 cluster bacterium HF0130_29D04</name>
    <dbReference type="NCBI Taxonomy" id="723587"/>
    <lineage>
        <taxon>Bacteria</taxon>
        <taxon>environmental samples</taxon>
    </lineage>
</organism>
<dbReference type="Gene3D" id="3.30.450.150">
    <property type="entry name" value="Haem-degrading domain"/>
    <property type="match status" value="1"/>
</dbReference>
<reference evidence="1" key="1">
    <citation type="submission" date="2010-01" db="EMBL/GenBank/DDBJ databases">
        <title>Genome fragments of uncultured bacteria from the North Pacific subtropical Gyre.</title>
        <authorList>
            <person name="Pham V.D."/>
            <person name="Delong E.F."/>
        </authorList>
    </citation>
    <scope>NUCLEOTIDE SEQUENCE</scope>
</reference>
<dbReference type="EMBL" id="GU567970">
    <property type="protein sequence ID" value="ADI21934.1"/>
    <property type="molecule type" value="Genomic_DNA"/>
</dbReference>
<proteinExistence type="predicted"/>
<dbReference type="InterPro" id="IPR005624">
    <property type="entry name" value="PduO/GlcC-like"/>
</dbReference>
<dbReference type="Pfam" id="PF03928">
    <property type="entry name" value="HbpS-like"/>
    <property type="match status" value="1"/>
</dbReference>